<dbReference type="PANTHER" id="PTHR21450:SF2">
    <property type="entry name" value="FAMILY PROTEIN, PUTATIVE (DUF630 AND DUF632)-RELATED"/>
    <property type="match status" value="1"/>
</dbReference>
<feature type="compositionally biased region" description="Low complexity" evidence="1">
    <location>
        <begin position="452"/>
        <end position="465"/>
    </location>
</feature>
<feature type="compositionally biased region" description="Polar residues" evidence="1">
    <location>
        <begin position="488"/>
        <end position="497"/>
    </location>
</feature>
<feature type="region of interest" description="Disordered" evidence="1">
    <location>
        <begin position="367"/>
        <end position="512"/>
    </location>
</feature>
<evidence type="ECO:0000259" key="2">
    <source>
        <dbReference type="Pfam" id="PF04782"/>
    </source>
</evidence>
<gene>
    <name evidence="4" type="ORF">Adt_22752</name>
</gene>
<proteinExistence type="predicted"/>
<feature type="region of interest" description="Disordered" evidence="1">
    <location>
        <begin position="105"/>
        <end position="146"/>
    </location>
</feature>
<dbReference type="InterPro" id="IPR006867">
    <property type="entry name" value="DUF632"/>
</dbReference>
<evidence type="ECO:0000259" key="3">
    <source>
        <dbReference type="Pfam" id="PF04783"/>
    </source>
</evidence>
<dbReference type="InterPro" id="IPR006868">
    <property type="entry name" value="DUF630"/>
</dbReference>
<reference evidence="5" key="1">
    <citation type="submission" date="2024-07" db="EMBL/GenBank/DDBJ databases">
        <title>Two chromosome-level genome assemblies of Korean endemic species Abeliophyllum distichum and Forsythia ovata (Oleaceae).</title>
        <authorList>
            <person name="Jang H."/>
        </authorList>
    </citation>
    <scope>NUCLEOTIDE SEQUENCE [LARGE SCALE GENOMIC DNA]</scope>
</reference>
<dbReference type="Proteomes" id="UP001604336">
    <property type="component" value="Unassembled WGS sequence"/>
</dbReference>
<feature type="domain" description="DUF630" evidence="3">
    <location>
        <begin position="39"/>
        <end position="97"/>
    </location>
</feature>
<feature type="compositionally biased region" description="Basic and acidic residues" evidence="1">
    <location>
        <begin position="392"/>
        <end position="405"/>
    </location>
</feature>
<dbReference type="Pfam" id="PF04783">
    <property type="entry name" value="DUF630"/>
    <property type="match status" value="1"/>
</dbReference>
<feature type="compositionally biased region" description="Low complexity" evidence="1">
    <location>
        <begin position="407"/>
        <end position="420"/>
    </location>
</feature>
<feature type="domain" description="DUF632" evidence="2">
    <location>
        <begin position="553"/>
        <end position="837"/>
    </location>
</feature>
<dbReference type="PANTHER" id="PTHR21450">
    <property type="entry name" value="PROTEIN ALTERED PHOSPHATE STARVATION RESPONSE 1"/>
    <property type="match status" value="1"/>
</dbReference>
<organism evidence="4 5">
    <name type="scientific">Abeliophyllum distichum</name>
    <dbReference type="NCBI Taxonomy" id="126358"/>
    <lineage>
        <taxon>Eukaryota</taxon>
        <taxon>Viridiplantae</taxon>
        <taxon>Streptophyta</taxon>
        <taxon>Embryophyta</taxon>
        <taxon>Tracheophyta</taxon>
        <taxon>Spermatophyta</taxon>
        <taxon>Magnoliopsida</taxon>
        <taxon>eudicotyledons</taxon>
        <taxon>Gunneridae</taxon>
        <taxon>Pentapetalae</taxon>
        <taxon>asterids</taxon>
        <taxon>lamiids</taxon>
        <taxon>Lamiales</taxon>
        <taxon>Oleaceae</taxon>
        <taxon>Forsythieae</taxon>
        <taxon>Abeliophyllum</taxon>
    </lineage>
</organism>
<feature type="compositionally biased region" description="Polar residues" evidence="1">
    <location>
        <begin position="126"/>
        <end position="138"/>
    </location>
</feature>
<accession>A0ABD1S8W2</accession>
<keyword evidence="5" id="KW-1185">Reference proteome</keyword>
<feature type="compositionally biased region" description="Low complexity" evidence="1">
    <location>
        <begin position="105"/>
        <end position="118"/>
    </location>
</feature>
<dbReference type="AlphaFoldDB" id="A0ABD1S8W2"/>
<protein>
    <submittedName>
        <fullName evidence="4">Uncharacterized protein</fullName>
    </submittedName>
</protein>
<feature type="region of interest" description="Disordered" evidence="1">
    <location>
        <begin position="249"/>
        <end position="272"/>
    </location>
</feature>
<feature type="compositionally biased region" description="Pro residues" evidence="1">
    <location>
        <begin position="253"/>
        <end position="267"/>
    </location>
</feature>
<name>A0ABD1S8W2_9LAMI</name>
<evidence type="ECO:0000313" key="4">
    <source>
        <dbReference type="EMBL" id="KAL2497202.1"/>
    </source>
</evidence>
<evidence type="ECO:0000256" key="1">
    <source>
        <dbReference type="SAM" id="MobiDB-lite"/>
    </source>
</evidence>
<sequence>MEKKDNQEYSFLNPRETTTKIHLFQFLRKYHHQILLCDMGCSGSKADDFPLVVRCRERRELIRAAADHRFALAAAHVSYFKSLKEVGDALKKFVDEELITASTSSSSLSSPSLVLPPVGKSRKINNEGSSLHNPETSGSNGGSVLHAHVDEDDESHIHFSDSDEDEEDDWNHHHHIHTHTHKDDDEDENHLHHVEEGDSSHYTHGGYNGYGYGYGMMNDRFAFPPPPNSYGQPYSSSYFSMEQPMDQYLWGPPGMPPPQPQPQPQPQPMSGYYSSSSNVYYMRKSAPEMKTVIQEAAPPQPTNGYLNSYWNYPAPYENGGVKVSPPKEPPPPPSPKATAWDFFNLFDGHDVGYQGYYSTGGYGYGSISSSPDSNEVREREGIPELEEETENEVYREVQKGKRVNAETRTTSKPSTPSSRSVPLYKNSEGYSKSGPMHKSEASSRSGPLHMNSGGSSRSLPSWSSEDSAKPSIPSEYTKSTLGKDPSRNSEATGSISLTDEKSSSGSLVSKSVDGGSVKKKGVSFEVDETSKYEADSSKLSSLTTLSPNGTRDLREVVAEIRDEFQIASSYGKEVAMMLEVGKVPYHPGLLKGDTLEDHLPWNFIITQRILSQQFFPGFCTQLLHSLLSSNPPSMQSINLASKTSKLAKSYFGDVEKEANTNVCKLSSTLDKLYAWEEKLYKEVKEEEKLRVVYEKQCKRLKGLDEKGADSGKIEATQAAIRRSLTRLNVSIKAIDAISSRIHKLRDKELQPQIAELIHGLIRMWKSMLKCHQKQFQAIMESKIRRLRANTGFRTDSNLRATAELEMELREWCERFNDWMGTQKSYVESLNGWLLRCLQYEP</sequence>
<comment type="caution">
    <text evidence="4">The sequence shown here is derived from an EMBL/GenBank/DDBJ whole genome shotgun (WGS) entry which is preliminary data.</text>
</comment>
<dbReference type="Pfam" id="PF04782">
    <property type="entry name" value="DUF632"/>
    <property type="match status" value="1"/>
</dbReference>
<feature type="compositionally biased region" description="Low complexity" evidence="1">
    <location>
        <begin position="503"/>
        <end position="512"/>
    </location>
</feature>
<evidence type="ECO:0000313" key="5">
    <source>
        <dbReference type="Proteomes" id="UP001604336"/>
    </source>
</evidence>
<dbReference type="EMBL" id="JBFOLK010000007">
    <property type="protein sequence ID" value="KAL2497202.1"/>
    <property type="molecule type" value="Genomic_DNA"/>
</dbReference>